<accession>A0A0D2GPW7</accession>
<dbReference type="GeneID" id="25306701"/>
<dbReference type="EMBL" id="KN846972">
    <property type="protein sequence ID" value="KIW80595.1"/>
    <property type="molecule type" value="Genomic_DNA"/>
</dbReference>
<keyword evidence="2" id="KW-1185">Reference proteome</keyword>
<sequence>MTHTEDDGFFDVTLLSHPMARSIDELWAGKTDIKERRRLQNRLNRRAYRKRQVEQKLLRERTMTEAGPESQKGRHHRASRIPGVGVFALAEKDSVTSDELISLSSLVSAAGKLSTGANKIMSSESSTPSRGHQLNLKLVQSWCRRFEESMLGAGSIGVEFSDEDAAVTDSDPVVFEESIICTMDIRYHTFIPNPEDQLLNLMYYNVFRGLARNIRALNMEMHFMSSWASDSPFVTGQIDISTLPPDFQPTYLQRTVSHHPCFDIFPDPVVRDNAIEHWYIEKHPLEGRLCMAIAGRHTWHEIDLALRHGCVLWGEPDVAESWEVTQGFADDWPFLVKGAFRLEAATNRYRALRGEPPIFFA</sequence>
<dbReference type="VEuPathDB" id="FungiDB:Z517_07211"/>
<dbReference type="HOGENOM" id="CLU_033726_0_2_1"/>
<dbReference type="InterPro" id="IPR021833">
    <property type="entry name" value="DUF3425"/>
</dbReference>
<dbReference type="OrthoDB" id="2245989at2759"/>
<name>A0A0D2GPW7_9EURO</name>
<reference evidence="1 2" key="1">
    <citation type="submission" date="2015-01" db="EMBL/GenBank/DDBJ databases">
        <title>The Genome Sequence of Fonsecaea pedrosoi CBS 271.37.</title>
        <authorList>
            <consortium name="The Broad Institute Genomics Platform"/>
            <person name="Cuomo C."/>
            <person name="de Hoog S."/>
            <person name="Gorbushina A."/>
            <person name="Stielow B."/>
            <person name="Teixiera M."/>
            <person name="Abouelleil A."/>
            <person name="Chapman S.B."/>
            <person name="Priest M."/>
            <person name="Young S.K."/>
            <person name="Wortman J."/>
            <person name="Nusbaum C."/>
            <person name="Birren B."/>
        </authorList>
    </citation>
    <scope>NUCLEOTIDE SEQUENCE [LARGE SCALE GENOMIC DNA]</scope>
    <source>
        <strain evidence="1 2">CBS 271.37</strain>
    </source>
</reference>
<dbReference type="RefSeq" id="XP_013284403.1">
    <property type="nucleotide sequence ID" value="XM_013428949.1"/>
</dbReference>
<evidence type="ECO:0008006" key="3">
    <source>
        <dbReference type="Google" id="ProtNLM"/>
    </source>
</evidence>
<gene>
    <name evidence="1" type="ORF">Z517_07211</name>
</gene>
<evidence type="ECO:0000313" key="2">
    <source>
        <dbReference type="Proteomes" id="UP000053029"/>
    </source>
</evidence>
<dbReference type="STRING" id="1442368.A0A0D2GPW7"/>
<dbReference type="PANTHER" id="PTHR38116">
    <property type="entry name" value="CHROMOSOME 7, WHOLE GENOME SHOTGUN SEQUENCE"/>
    <property type="match status" value="1"/>
</dbReference>
<organism evidence="1 2">
    <name type="scientific">Fonsecaea pedrosoi CBS 271.37</name>
    <dbReference type="NCBI Taxonomy" id="1442368"/>
    <lineage>
        <taxon>Eukaryota</taxon>
        <taxon>Fungi</taxon>
        <taxon>Dikarya</taxon>
        <taxon>Ascomycota</taxon>
        <taxon>Pezizomycotina</taxon>
        <taxon>Eurotiomycetes</taxon>
        <taxon>Chaetothyriomycetidae</taxon>
        <taxon>Chaetothyriales</taxon>
        <taxon>Herpotrichiellaceae</taxon>
        <taxon>Fonsecaea</taxon>
    </lineage>
</organism>
<protein>
    <recommendedName>
        <fullName evidence="3">BZIP domain-containing protein</fullName>
    </recommendedName>
</protein>
<dbReference type="AlphaFoldDB" id="A0A0D2GPW7"/>
<dbReference type="Proteomes" id="UP000053029">
    <property type="component" value="Unassembled WGS sequence"/>
</dbReference>
<dbReference type="PANTHER" id="PTHR38116:SF1">
    <property type="entry name" value="BZIP DOMAIN-CONTAINING PROTEIN"/>
    <property type="match status" value="1"/>
</dbReference>
<evidence type="ECO:0000313" key="1">
    <source>
        <dbReference type="EMBL" id="KIW80595.1"/>
    </source>
</evidence>
<dbReference type="Pfam" id="PF11905">
    <property type="entry name" value="DUF3425"/>
    <property type="match status" value="1"/>
</dbReference>
<proteinExistence type="predicted"/>